<organism evidence="5 6">
    <name type="scientific">Aliiruegeria haliotis</name>
    <dbReference type="NCBI Taxonomy" id="1280846"/>
    <lineage>
        <taxon>Bacteria</taxon>
        <taxon>Pseudomonadati</taxon>
        <taxon>Pseudomonadota</taxon>
        <taxon>Alphaproteobacteria</taxon>
        <taxon>Rhodobacterales</taxon>
        <taxon>Roseobacteraceae</taxon>
        <taxon>Aliiruegeria</taxon>
    </lineage>
</organism>
<comment type="caution">
    <text evidence="5">The sequence shown here is derived from an EMBL/GenBank/DDBJ whole genome shotgun (WGS) entry which is preliminary data.</text>
</comment>
<feature type="signal peptide" evidence="3">
    <location>
        <begin position="1"/>
        <end position="28"/>
    </location>
</feature>
<protein>
    <submittedName>
        <fullName evidence="5">Microcystin-dependent protein</fullName>
    </submittedName>
</protein>
<keyword evidence="6" id="KW-1185">Reference proteome</keyword>
<dbReference type="InterPro" id="IPR037053">
    <property type="entry name" value="Phage_tail_collar_dom_sf"/>
</dbReference>
<dbReference type="Proteomes" id="UP000239480">
    <property type="component" value="Unassembled WGS sequence"/>
</dbReference>
<evidence type="ECO:0000313" key="6">
    <source>
        <dbReference type="Proteomes" id="UP000239480"/>
    </source>
</evidence>
<feature type="domain" description="Phage tail collar" evidence="4">
    <location>
        <begin position="350"/>
        <end position="406"/>
    </location>
</feature>
<keyword evidence="3" id="KW-0732">Signal</keyword>
<keyword evidence="2" id="KW-0812">Transmembrane</keyword>
<name>A0A2T0RJ36_9RHOB</name>
<dbReference type="AlphaFoldDB" id="A0A2T0RJ36"/>
<evidence type="ECO:0000256" key="2">
    <source>
        <dbReference type="SAM" id="Phobius"/>
    </source>
</evidence>
<feature type="domain" description="Phage tail collar" evidence="4">
    <location>
        <begin position="82"/>
        <end position="120"/>
    </location>
</feature>
<proteinExistence type="predicted"/>
<evidence type="ECO:0000256" key="1">
    <source>
        <dbReference type="SAM" id="MobiDB-lite"/>
    </source>
</evidence>
<feature type="chain" id="PRO_5015759376" evidence="3">
    <location>
        <begin position="29"/>
        <end position="481"/>
    </location>
</feature>
<dbReference type="Gene3D" id="3.90.1340.10">
    <property type="entry name" value="Phage tail collar domain"/>
    <property type="match status" value="3"/>
</dbReference>
<feature type="region of interest" description="Disordered" evidence="1">
    <location>
        <begin position="286"/>
        <end position="316"/>
    </location>
</feature>
<feature type="domain" description="Phage tail collar" evidence="4">
    <location>
        <begin position="210"/>
        <end position="266"/>
    </location>
</feature>
<feature type="transmembrane region" description="Helical" evidence="2">
    <location>
        <begin position="444"/>
        <end position="465"/>
    </location>
</feature>
<dbReference type="InterPro" id="IPR011083">
    <property type="entry name" value="Phage_tail_collar_dom"/>
</dbReference>
<evidence type="ECO:0000256" key="3">
    <source>
        <dbReference type="SAM" id="SignalP"/>
    </source>
</evidence>
<accession>A0A2T0RJ36</accession>
<evidence type="ECO:0000259" key="4">
    <source>
        <dbReference type="Pfam" id="PF07484"/>
    </source>
</evidence>
<gene>
    <name evidence="5" type="ORF">CLV78_11041</name>
</gene>
<feature type="compositionally biased region" description="Gly residues" evidence="1">
    <location>
        <begin position="305"/>
        <end position="315"/>
    </location>
</feature>
<reference evidence="5 6" key="1">
    <citation type="submission" date="2018-03" db="EMBL/GenBank/DDBJ databases">
        <title>Genomic Encyclopedia of Archaeal and Bacterial Type Strains, Phase II (KMG-II): from individual species to whole genera.</title>
        <authorList>
            <person name="Goeker M."/>
        </authorList>
    </citation>
    <scope>NUCLEOTIDE SEQUENCE [LARGE SCALE GENOMIC DNA]</scope>
    <source>
        <strain evidence="5 6">DSM 29328</strain>
    </source>
</reference>
<keyword evidence="2" id="KW-1133">Transmembrane helix</keyword>
<evidence type="ECO:0000313" key="5">
    <source>
        <dbReference type="EMBL" id="PRY21168.1"/>
    </source>
</evidence>
<dbReference type="EMBL" id="PVTD01000010">
    <property type="protein sequence ID" value="PRY21168.1"/>
    <property type="molecule type" value="Genomic_DNA"/>
</dbReference>
<dbReference type="Pfam" id="PF07484">
    <property type="entry name" value="Collar"/>
    <property type="match status" value="3"/>
</dbReference>
<sequence>MLHKSGSSWILAALVVIGGSIGAAPSGAATVDTDIAGQSQAFGVMQPWLAMTPYVQTTGAFGQIGRVRWHAGVSGPGYGPRAEGQLLDVSSNQALFSVLGTTYGGDGRATFGLPDLRGRAMVGVGGATRLGQTAGAVQRTLLDANLPAHTHDFSSGRTTTSVGGGQPFSVKMPTLAINHEIAVTGIFPSSSLAAPGSNVIGGFDPAIAEIQFNAGVYSPSGRSFLNAQGQTLSINSNQALFSLLGCAYGGDCRTDFDLPDTAGRVIVGTGRGAGLANRVLGTERGQSQVSLSTAEMPHHSHGIPGETGSGTGGGRPVSLVQEELSLNWVINMVGLYPTDGIFGSGEPVLGEVSLFAGNFAPRGTAFANGQILSIASNTALFSLLGCAYGGDCETTFALPDLRGRTPIGAGTFVGGQTYSVGQRGGAEQTVLTTANLPAHSHRVAAVPVPQTAFFLLAGMGLLGLARSRRRRPQPLRSTNRV</sequence>
<dbReference type="SUPFAM" id="SSF88874">
    <property type="entry name" value="Receptor-binding domain of short tail fibre protein gp12"/>
    <property type="match status" value="3"/>
</dbReference>
<keyword evidence="2" id="KW-0472">Membrane</keyword>